<dbReference type="NCBIfam" id="TIGR01068">
    <property type="entry name" value="thioredoxin"/>
    <property type="match status" value="1"/>
</dbReference>
<dbReference type="PROSITE" id="PS51352">
    <property type="entry name" value="THIOREDOXIN_2"/>
    <property type="match status" value="1"/>
</dbReference>
<feature type="active site" description="Nucleophile" evidence="8">
    <location>
        <position position="31"/>
    </location>
</feature>
<proteinExistence type="inferred from homology"/>
<evidence type="ECO:0000256" key="1">
    <source>
        <dbReference type="ARBA" id="ARBA00008987"/>
    </source>
</evidence>
<protein>
    <recommendedName>
        <fullName evidence="6 7">Thioredoxin</fullName>
    </recommendedName>
</protein>
<evidence type="ECO:0000256" key="6">
    <source>
        <dbReference type="NCBIfam" id="TIGR01068"/>
    </source>
</evidence>
<feature type="domain" description="Thioredoxin" evidence="10">
    <location>
        <begin position="1"/>
        <end position="107"/>
    </location>
</feature>
<keyword evidence="3" id="KW-0249">Electron transport</keyword>
<keyword evidence="2" id="KW-0813">Transport</keyword>
<dbReference type="PROSITE" id="PS00194">
    <property type="entry name" value="THIOREDOXIN_1"/>
    <property type="match status" value="1"/>
</dbReference>
<accession>A0A399EFV4</accession>
<dbReference type="PRINTS" id="PR00421">
    <property type="entry name" value="THIOREDOXIN"/>
</dbReference>
<evidence type="ECO:0000256" key="8">
    <source>
        <dbReference type="PIRSR" id="PIRSR000077-1"/>
    </source>
</evidence>
<feature type="active site" description="Nucleophile" evidence="8">
    <location>
        <position position="34"/>
    </location>
</feature>
<dbReference type="Gene3D" id="3.40.30.10">
    <property type="entry name" value="Glutaredoxin"/>
    <property type="match status" value="1"/>
</dbReference>
<organism evidence="11 12">
    <name type="scientific">Calidithermus terrae</name>
    <dbReference type="NCBI Taxonomy" id="1408545"/>
    <lineage>
        <taxon>Bacteria</taxon>
        <taxon>Thermotogati</taxon>
        <taxon>Deinococcota</taxon>
        <taxon>Deinococci</taxon>
        <taxon>Thermales</taxon>
        <taxon>Thermaceae</taxon>
        <taxon>Calidithermus</taxon>
    </lineage>
</organism>
<evidence type="ECO:0000256" key="3">
    <source>
        <dbReference type="ARBA" id="ARBA00022982"/>
    </source>
</evidence>
<comment type="caution">
    <text evidence="11">The sequence shown here is derived from an EMBL/GenBank/DDBJ whole genome shotgun (WGS) entry which is preliminary data.</text>
</comment>
<evidence type="ECO:0000256" key="7">
    <source>
        <dbReference type="PIRNR" id="PIRNR000077"/>
    </source>
</evidence>
<dbReference type="CDD" id="cd02947">
    <property type="entry name" value="TRX_family"/>
    <property type="match status" value="1"/>
</dbReference>
<dbReference type="PANTHER" id="PTHR45663:SF11">
    <property type="entry name" value="GEO12009P1"/>
    <property type="match status" value="1"/>
</dbReference>
<dbReference type="Pfam" id="PF00085">
    <property type="entry name" value="Thioredoxin"/>
    <property type="match status" value="1"/>
</dbReference>
<evidence type="ECO:0000259" key="10">
    <source>
        <dbReference type="PROSITE" id="PS51352"/>
    </source>
</evidence>
<evidence type="ECO:0000256" key="5">
    <source>
        <dbReference type="ARBA" id="ARBA00023284"/>
    </source>
</evidence>
<feature type="site" description="Deprotonates C-terminal active site Cys" evidence="8">
    <location>
        <position position="25"/>
    </location>
</feature>
<comment type="similarity">
    <text evidence="1 7">Belongs to the thioredoxin family.</text>
</comment>
<dbReference type="Proteomes" id="UP000265715">
    <property type="component" value="Unassembled WGS sequence"/>
</dbReference>
<name>A0A399EFV4_9DEIN</name>
<dbReference type="GO" id="GO:0045454">
    <property type="term" value="P:cell redox homeostasis"/>
    <property type="evidence" value="ECO:0007669"/>
    <property type="project" value="TreeGrafter"/>
</dbReference>
<dbReference type="GO" id="GO:0015035">
    <property type="term" value="F:protein-disulfide reductase activity"/>
    <property type="evidence" value="ECO:0007669"/>
    <property type="project" value="UniProtKB-UniRule"/>
</dbReference>
<dbReference type="FunFam" id="3.40.30.10:FF:000001">
    <property type="entry name" value="Thioredoxin"/>
    <property type="match status" value="1"/>
</dbReference>
<dbReference type="InterPro" id="IPR005746">
    <property type="entry name" value="Thioredoxin"/>
</dbReference>
<feature type="site" description="Contributes to redox potential value" evidence="8">
    <location>
        <position position="33"/>
    </location>
</feature>
<sequence>MAKPIEVTDANFEQTLKNNELVLVDFWAEWCGPCRMVAPVIEELAREYEGKVTVGKLDVDANPQTAMKYRVMSIPTIILFKNGEPAEVLVGAQPKRNFDARLQKHVPQQTNA</sequence>
<evidence type="ECO:0000313" key="11">
    <source>
        <dbReference type="EMBL" id="RIH81141.1"/>
    </source>
</evidence>
<dbReference type="InterPro" id="IPR017937">
    <property type="entry name" value="Thioredoxin_CS"/>
</dbReference>
<keyword evidence="5 9" id="KW-0676">Redox-active center</keyword>
<feature type="disulfide bond" description="Redox-active" evidence="9">
    <location>
        <begin position="31"/>
        <end position="34"/>
    </location>
</feature>
<keyword evidence="12" id="KW-1185">Reference proteome</keyword>
<dbReference type="AlphaFoldDB" id="A0A399EFV4"/>
<dbReference type="PIRSF" id="PIRSF000077">
    <property type="entry name" value="Thioredoxin"/>
    <property type="match status" value="1"/>
</dbReference>
<dbReference type="InterPro" id="IPR036249">
    <property type="entry name" value="Thioredoxin-like_sf"/>
</dbReference>
<reference evidence="11 12" key="1">
    <citation type="submission" date="2018-08" db="EMBL/GenBank/DDBJ databases">
        <title>Meiothermus terrae DSM 26712 genome sequencing project.</title>
        <authorList>
            <person name="Da Costa M.S."/>
            <person name="Albuquerque L."/>
            <person name="Raposo P."/>
            <person name="Froufe H.J.C."/>
            <person name="Barroso C.S."/>
            <person name="Egas C."/>
        </authorList>
    </citation>
    <scope>NUCLEOTIDE SEQUENCE [LARGE SCALE GENOMIC DNA]</scope>
    <source>
        <strain evidence="11 12">DSM 26712</strain>
    </source>
</reference>
<dbReference type="EMBL" id="QXDL01000202">
    <property type="protein sequence ID" value="RIH81141.1"/>
    <property type="molecule type" value="Genomic_DNA"/>
</dbReference>
<evidence type="ECO:0000313" key="12">
    <source>
        <dbReference type="Proteomes" id="UP000265715"/>
    </source>
</evidence>
<gene>
    <name evidence="11" type="primary">trxA_2</name>
    <name evidence="11" type="ORF">Mterra_03360</name>
</gene>
<evidence type="ECO:0000256" key="9">
    <source>
        <dbReference type="PIRSR" id="PIRSR000077-4"/>
    </source>
</evidence>
<keyword evidence="4 9" id="KW-1015">Disulfide bond</keyword>
<evidence type="ECO:0000256" key="4">
    <source>
        <dbReference type="ARBA" id="ARBA00023157"/>
    </source>
</evidence>
<dbReference type="InterPro" id="IPR013766">
    <property type="entry name" value="Thioredoxin_domain"/>
</dbReference>
<dbReference type="OrthoDB" id="9790390at2"/>
<dbReference type="PANTHER" id="PTHR45663">
    <property type="entry name" value="GEO12009P1"/>
    <property type="match status" value="1"/>
</dbReference>
<dbReference type="SUPFAM" id="SSF52833">
    <property type="entry name" value="Thioredoxin-like"/>
    <property type="match status" value="1"/>
</dbReference>
<dbReference type="GO" id="GO:0005829">
    <property type="term" value="C:cytosol"/>
    <property type="evidence" value="ECO:0007669"/>
    <property type="project" value="TreeGrafter"/>
</dbReference>
<feature type="site" description="Contributes to redox potential value" evidence="8">
    <location>
        <position position="32"/>
    </location>
</feature>
<evidence type="ECO:0000256" key="2">
    <source>
        <dbReference type="ARBA" id="ARBA00022448"/>
    </source>
</evidence>